<gene>
    <name evidence="2" type="ORF">DIZ80_12540</name>
</gene>
<sequence>MSTELVNKGSIRSWWNSFSQDQTQVRMLRFAVGVTLSATLAYAINWPLSFLLPVLVSFLLSTPLPVLSLRMGFRNMKQTLLAFGLGLVFAIYFLKFPAMFLILLALVMFHLYYYLNRGGSLWFTLMSFIGILLLSMMGNINEGLSMGISFGFVITAWITIIMVWVAHFIIPDPHSAVFYKPITFQPVYSKIAAKTALKSTIIILPLVGLFFVFNLRDYLLVMIFSSIFILKPELSQGKEAGIKSLVSTLLGGVYAWVFYWLIVAVPEFYFYVALVFLTTLYFGYHIFSGHENSKYYGSAIIALFVLINGSMSEGANFSELLLIRIALISLAVFYITTGLKILESYWPVDKTENNVV</sequence>
<comment type="caution">
    <text evidence="2">The sequence shown here is derived from an EMBL/GenBank/DDBJ whole genome shotgun (WGS) entry which is preliminary data.</text>
</comment>
<name>A0A370DEU5_9GAMM</name>
<evidence type="ECO:0000313" key="3">
    <source>
        <dbReference type="Proteomes" id="UP000254266"/>
    </source>
</evidence>
<evidence type="ECO:0008006" key="4">
    <source>
        <dbReference type="Google" id="ProtNLM"/>
    </source>
</evidence>
<dbReference type="GO" id="GO:0016020">
    <property type="term" value="C:membrane"/>
    <property type="evidence" value="ECO:0007669"/>
    <property type="project" value="UniProtKB-SubCell"/>
</dbReference>
<dbReference type="InterPro" id="IPR022604">
    <property type="entry name" value="DUF2955"/>
</dbReference>
<accession>A0A370DEU5</accession>
<proteinExistence type="predicted"/>
<feature type="transmembrane region" description="Helical" evidence="1">
    <location>
        <begin position="150"/>
        <end position="170"/>
    </location>
</feature>
<keyword evidence="1" id="KW-1133">Transmembrane helix</keyword>
<feature type="transmembrane region" description="Helical" evidence="1">
    <location>
        <begin position="294"/>
        <end position="311"/>
    </location>
</feature>
<keyword evidence="1" id="KW-0472">Membrane</keyword>
<feature type="transmembrane region" description="Helical" evidence="1">
    <location>
        <begin position="202"/>
        <end position="230"/>
    </location>
</feature>
<organism evidence="2 3">
    <name type="scientific">endosymbiont of Galathealinum brachiosum</name>
    <dbReference type="NCBI Taxonomy" id="2200906"/>
    <lineage>
        <taxon>Bacteria</taxon>
        <taxon>Pseudomonadati</taxon>
        <taxon>Pseudomonadota</taxon>
        <taxon>Gammaproteobacteria</taxon>
        <taxon>sulfur-oxidizing symbionts</taxon>
    </lineage>
</organism>
<feature type="transmembrane region" description="Helical" evidence="1">
    <location>
        <begin position="80"/>
        <end position="113"/>
    </location>
</feature>
<dbReference type="EMBL" id="QFXC01000011">
    <property type="protein sequence ID" value="RDH83080.1"/>
    <property type="molecule type" value="Genomic_DNA"/>
</dbReference>
<feature type="transmembrane region" description="Helical" evidence="1">
    <location>
        <begin position="119"/>
        <end position="138"/>
    </location>
</feature>
<feature type="transmembrane region" description="Helical" evidence="1">
    <location>
        <begin position="50"/>
        <end position="68"/>
    </location>
</feature>
<feature type="transmembrane region" description="Helical" evidence="1">
    <location>
        <begin position="268"/>
        <end position="287"/>
    </location>
</feature>
<keyword evidence="3" id="KW-1185">Reference proteome</keyword>
<feature type="transmembrane region" description="Helical" evidence="1">
    <location>
        <begin position="27"/>
        <end position="44"/>
    </location>
</feature>
<feature type="transmembrane region" description="Helical" evidence="1">
    <location>
        <begin position="317"/>
        <end position="336"/>
    </location>
</feature>
<dbReference type="Pfam" id="PF11168">
    <property type="entry name" value="DUF2955"/>
    <property type="match status" value="1"/>
</dbReference>
<protein>
    <recommendedName>
        <fullName evidence="4">DUF2955 domain-containing protein</fullName>
    </recommendedName>
</protein>
<dbReference type="AlphaFoldDB" id="A0A370DEU5"/>
<feature type="transmembrane region" description="Helical" evidence="1">
    <location>
        <begin position="242"/>
        <end position="262"/>
    </location>
</feature>
<evidence type="ECO:0000313" key="2">
    <source>
        <dbReference type="EMBL" id="RDH83080.1"/>
    </source>
</evidence>
<dbReference type="Proteomes" id="UP000254266">
    <property type="component" value="Unassembled WGS sequence"/>
</dbReference>
<reference evidence="2 3" key="1">
    <citation type="journal article" date="2018" name="ISME J.">
        <title>Endosymbiont genomes yield clues of tubeworm success.</title>
        <authorList>
            <person name="Li Y."/>
            <person name="Liles M.R."/>
            <person name="Halanych K.M."/>
        </authorList>
    </citation>
    <scope>NUCLEOTIDE SEQUENCE [LARGE SCALE GENOMIC DNA]</scope>
    <source>
        <strain evidence="2">A1464</strain>
    </source>
</reference>
<evidence type="ECO:0000256" key="1">
    <source>
        <dbReference type="SAM" id="Phobius"/>
    </source>
</evidence>
<keyword evidence="1" id="KW-0812">Transmembrane</keyword>